<evidence type="ECO:0000256" key="1">
    <source>
        <dbReference type="ARBA" id="ARBA00000085"/>
    </source>
</evidence>
<dbReference type="PANTHER" id="PTHR45436">
    <property type="entry name" value="SENSOR HISTIDINE KINASE YKOH"/>
    <property type="match status" value="1"/>
</dbReference>
<dbReference type="InterPro" id="IPR003661">
    <property type="entry name" value="HisK_dim/P_dom"/>
</dbReference>
<protein>
    <recommendedName>
        <fullName evidence="4">histidine kinase</fullName>
        <ecNumber evidence="4">2.7.13.3</ecNumber>
    </recommendedName>
</protein>
<dbReference type="FunFam" id="3.30.565.10:FF:000006">
    <property type="entry name" value="Sensor histidine kinase WalK"/>
    <property type="match status" value="1"/>
</dbReference>
<feature type="transmembrane region" description="Helical" evidence="12">
    <location>
        <begin position="159"/>
        <end position="180"/>
    </location>
</feature>
<feature type="domain" description="Histidine kinase" evidence="13">
    <location>
        <begin position="258"/>
        <end position="476"/>
    </location>
</feature>
<evidence type="ECO:0000259" key="13">
    <source>
        <dbReference type="PROSITE" id="PS50109"/>
    </source>
</evidence>
<evidence type="ECO:0000256" key="9">
    <source>
        <dbReference type="ARBA" id="ARBA00022989"/>
    </source>
</evidence>
<dbReference type="CDD" id="cd00075">
    <property type="entry name" value="HATPase"/>
    <property type="match status" value="1"/>
</dbReference>
<comment type="subcellular location">
    <subcellularLocation>
        <location evidence="3">Cell membrane</location>
    </subcellularLocation>
</comment>
<keyword evidence="7 12" id="KW-0812">Transmembrane</keyword>
<dbReference type="Gene3D" id="3.30.565.10">
    <property type="entry name" value="Histidine kinase-like ATPase, C-terminal domain"/>
    <property type="match status" value="1"/>
</dbReference>
<keyword evidence="11 12" id="KW-0472">Membrane</keyword>
<evidence type="ECO:0000256" key="12">
    <source>
        <dbReference type="SAM" id="Phobius"/>
    </source>
</evidence>
<dbReference type="SMART" id="SM00388">
    <property type="entry name" value="HisKA"/>
    <property type="match status" value="1"/>
</dbReference>
<dbReference type="GO" id="GO:0005886">
    <property type="term" value="C:plasma membrane"/>
    <property type="evidence" value="ECO:0007669"/>
    <property type="project" value="UniProtKB-SubCell"/>
</dbReference>
<dbReference type="InterPro" id="IPR003594">
    <property type="entry name" value="HATPase_dom"/>
</dbReference>
<dbReference type="SUPFAM" id="SSF47384">
    <property type="entry name" value="Homodimeric domain of signal transducing histidine kinase"/>
    <property type="match status" value="1"/>
</dbReference>
<dbReference type="GO" id="GO:0005509">
    <property type="term" value="F:calcium ion binding"/>
    <property type="evidence" value="ECO:0007669"/>
    <property type="project" value="UniProtKB-ARBA"/>
</dbReference>
<evidence type="ECO:0000256" key="4">
    <source>
        <dbReference type="ARBA" id="ARBA00012438"/>
    </source>
</evidence>
<gene>
    <name evidence="15" type="primary">trcS</name>
    <name evidence="15" type="ORF">MMAD_02150</name>
</gene>
<evidence type="ECO:0000256" key="5">
    <source>
        <dbReference type="ARBA" id="ARBA00022553"/>
    </source>
</evidence>
<dbReference type="GO" id="GO:0000155">
    <property type="term" value="F:phosphorelay sensor kinase activity"/>
    <property type="evidence" value="ECO:0007669"/>
    <property type="project" value="InterPro"/>
</dbReference>
<evidence type="ECO:0000313" key="15">
    <source>
        <dbReference type="EMBL" id="BBZ25920.1"/>
    </source>
</evidence>
<dbReference type="InterPro" id="IPR036097">
    <property type="entry name" value="HisK_dim/P_sf"/>
</dbReference>
<dbReference type="Pfam" id="PF00512">
    <property type="entry name" value="HisKA"/>
    <property type="match status" value="1"/>
</dbReference>
<dbReference type="InterPro" id="IPR005467">
    <property type="entry name" value="His_kinase_dom"/>
</dbReference>
<keyword evidence="16" id="KW-1185">Reference proteome</keyword>
<evidence type="ECO:0000256" key="11">
    <source>
        <dbReference type="ARBA" id="ARBA00023136"/>
    </source>
</evidence>
<evidence type="ECO:0000256" key="6">
    <source>
        <dbReference type="ARBA" id="ARBA00022679"/>
    </source>
</evidence>
<dbReference type="InterPro" id="IPR004358">
    <property type="entry name" value="Sig_transdc_His_kin-like_C"/>
</dbReference>
<dbReference type="SMART" id="SM00304">
    <property type="entry name" value="HAMP"/>
    <property type="match status" value="1"/>
</dbReference>
<keyword evidence="9 12" id="KW-1133">Transmembrane helix</keyword>
<dbReference type="PROSITE" id="PS50109">
    <property type="entry name" value="HIS_KIN"/>
    <property type="match status" value="1"/>
</dbReference>
<evidence type="ECO:0000256" key="2">
    <source>
        <dbReference type="ARBA" id="ARBA00001968"/>
    </source>
</evidence>
<dbReference type="SMART" id="SM00387">
    <property type="entry name" value="HATPase_c"/>
    <property type="match status" value="1"/>
</dbReference>
<dbReference type="PRINTS" id="PR00344">
    <property type="entry name" value="BCTRLSENSOR"/>
</dbReference>
<proteinExistence type="predicted"/>
<keyword evidence="6" id="KW-0808">Transferase</keyword>
<feature type="domain" description="HAMP" evidence="14">
    <location>
        <begin position="181"/>
        <end position="243"/>
    </location>
</feature>
<evidence type="ECO:0000259" key="14">
    <source>
        <dbReference type="PROSITE" id="PS50885"/>
    </source>
</evidence>
<dbReference type="SUPFAM" id="SSF55874">
    <property type="entry name" value="ATPase domain of HSP90 chaperone/DNA topoisomerase II/histidine kinase"/>
    <property type="match status" value="1"/>
</dbReference>
<reference evidence="15 16" key="1">
    <citation type="journal article" date="2019" name="Emerg. Microbes Infect.">
        <title>Comprehensive subspecies identification of 175 nontuberculous mycobacteria species based on 7547 genomic profiles.</title>
        <authorList>
            <person name="Matsumoto Y."/>
            <person name="Kinjo T."/>
            <person name="Motooka D."/>
            <person name="Nabeya D."/>
            <person name="Jung N."/>
            <person name="Uechi K."/>
            <person name="Horii T."/>
            <person name="Iida T."/>
            <person name="Fujita J."/>
            <person name="Nakamura S."/>
        </authorList>
    </citation>
    <scope>NUCLEOTIDE SEQUENCE [LARGE SCALE GENOMIC DNA]</scope>
    <source>
        <strain evidence="15 16">JCM 13574</strain>
    </source>
</reference>
<evidence type="ECO:0000256" key="3">
    <source>
        <dbReference type="ARBA" id="ARBA00004236"/>
    </source>
</evidence>
<sequence>MYGVSALVTVVVFGIGVFSVYNLHTYVTANSDAELTHSLAAFEHFYDKAKAKDAAGLGVPDDDKLTDYTGQASGTLIALLRGSTVADSAIFSDAGSARAPASAVATIADQDWSSGGPRTLKLDGLGNYRMASHDLGDGQRLVSGVSMESANKVVATKSAFVILITIAAAVLAALGTAILLRWALRPLRRVAATAAKAARMPLAEDDQRITARVKRADSDPDNEVGIVGETLNRLLANVDAALAARAASDRRMRRFLTDASHELRTPLTAIQGYAQLTRQESDSLPPMTEYALGRIESEARRMTDLVTDMLLLSRLDEGQGLEVRRIDLRALVFDAVNDAEVSDDDHRWLTDLPDDAVWVMGDQARLHQVVSNLLANARHHTPPGVTVTTTLRVLDLDEGPHVSIVVADDGPGIDPKLLPELFGRFVRGDRSRSSEVTSNGLGLAIVASITEAHGGTVGVTSRAGKTEFRVLLPTGASVGNASRTRQPLASNAQQG</sequence>
<dbReference type="InterPro" id="IPR003660">
    <property type="entry name" value="HAMP_dom"/>
</dbReference>
<keyword evidence="8 15" id="KW-0418">Kinase</keyword>
<keyword evidence="5" id="KW-0597">Phosphoprotein</keyword>
<dbReference type="InterPro" id="IPR050428">
    <property type="entry name" value="TCS_sensor_his_kinase"/>
</dbReference>
<name>A0A7I7X9B2_9MYCO</name>
<evidence type="ECO:0000256" key="10">
    <source>
        <dbReference type="ARBA" id="ARBA00023012"/>
    </source>
</evidence>
<comment type="cofactor">
    <cofactor evidence="2">
        <name>a divalent metal cation</name>
        <dbReference type="ChEBI" id="CHEBI:60240"/>
    </cofactor>
</comment>
<dbReference type="Gene3D" id="1.10.287.130">
    <property type="match status" value="1"/>
</dbReference>
<dbReference type="AlphaFoldDB" id="A0A7I7X9B2"/>
<dbReference type="Pfam" id="PF02518">
    <property type="entry name" value="HATPase_c"/>
    <property type="match status" value="1"/>
</dbReference>
<dbReference type="PANTHER" id="PTHR45436:SF5">
    <property type="entry name" value="SENSOR HISTIDINE KINASE TRCS"/>
    <property type="match status" value="1"/>
</dbReference>
<dbReference type="EMBL" id="AP022610">
    <property type="protein sequence ID" value="BBZ25920.1"/>
    <property type="molecule type" value="Genomic_DNA"/>
</dbReference>
<keyword evidence="10" id="KW-0902">Two-component regulatory system</keyword>
<comment type="catalytic activity">
    <reaction evidence="1">
        <text>ATP + protein L-histidine = ADP + protein N-phospho-L-histidine.</text>
        <dbReference type="EC" id="2.7.13.3"/>
    </reaction>
</comment>
<dbReference type="EC" id="2.7.13.3" evidence="4"/>
<dbReference type="KEGG" id="mmag:MMAD_02150"/>
<organism evidence="15 16">
    <name type="scientific">Mycolicibacterium madagascariense</name>
    <dbReference type="NCBI Taxonomy" id="212765"/>
    <lineage>
        <taxon>Bacteria</taxon>
        <taxon>Bacillati</taxon>
        <taxon>Actinomycetota</taxon>
        <taxon>Actinomycetes</taxon>
        <taxon>Mycobacteriales</taxon>
        <taxon>Mycobacteriaceae</taxon>
        <taxon>Mycolicibacterium</taxon>
    </lineage>
</organism>
<dbReference type="PROSITE" id="PS50885">
    <property type="entry name" value="HAMP"/>
    <property type="match status" value="1"/>
</dbReference>
<dbReference type="Gene3D" id="6.10.340.10">
    <property type="match status" value="1"/>
</dbReference>
<dbReference type="InterPro" id="IPR036890">
    <property type="entry name" value="HATPase_C_sf"/>
</dbReference>
<dbReference type="FunFam" id="1.10.287.130:FF:000001">
    <property type="entry name" value="Two-component sensor histidine kinase"/>
    <property type="match status" value="1"/>
</dbReference>
<evidence type="ECO:0000256" key="7">
    <source>
        <dbReference type="ARBA" id="ARBA00022692"/>
    </source>
</evidence>
<evidence type="ECO:0000256" key="8">
    <source>
        <dbReference type="ARBA" id="ARBA00022777"/>
    </source>
</evidence>
<evidence type="ECO:0000313" key="16">
    <source>
        <dbReference type="Proteomes" id="UP000466517"/>
    </source>
</evidence>
<accession>A0A7I7X9B2</accession>
<dbReference type="CDD" id="cd00082">
    <property type="entry name" value="HisKA"/>
    <property type="match status" value="1"/>
</dbReference>
<dbReference type="Proteomes" id="UP000466517">
    <property type="component" value="Chromosome"/>
</dbReference>